<evidence type="ECO:0000256" key="6">
    <source>
        <dbReference type="SAM" id="Phobius"/>
    </source>
</evidence>
<feature type="domain" description="Major facilitator superfamily (MFS) profile" evidence="7">
    <location>
        <begin position="156"/>
        <end position="647"/>
    </location>
</feature>
<feature type="transmembrane region" description="Helical" evidence="6">
    <location>
        <begin position="222"/>
        <end position="240"/>
    </location>
</feature>
<evidence type="ECO:0000256" key="1">
    <source>
        <dbReference type="ARBA" id="ARBA00004141"/>
    </source>
</evidence>
<feature type="non-terminal residue" evidence="8">
    <location>
        <position position="647"/>
    </location>
</feature>
<dbReference type="InterPro" id="IPR036259">
    <property type="entry name" value="MFS_trans_sf"/>
</dbReference>
<organism evidence="8 9">
    <name type="scientific">Fragariocoptes setiger</name>
    <dbReference type="NCBI Taxonomy" id="1670756"/>
    <lineage>
        <taxon>Eukaryota</taxon>
        <taxon>Metazoa</taxon>
        <taxon>Ecdysozoa</taxon>
        <taxon>Arthropoda</taxon>
        <taxon>Chelicerata</taxon>
        <taxon>Arachnida</taxon>
        <taxon>Acari</taxon>
        <taxon>Acariformes</taxon>
        <taxon>Trombidiformes</taxon>
        <taxon>Prostigmata</taxon>
        <taxon>Eupodina</taxon>
        <taxon>Eriophyoidea</taxon>
        <taxon>Phytoptidae</taxon>
        <taxon>Fragariocoptes</taxon>
    </lineage>
</organism>
<protein>
    <submittedName>
        <fullName evidence="8">MFS-type transporter SLC18B1</fullName>
    </submittedName>
</protein>
<dbReference type="Gene3D" id="1.20.1250.20">
    <property type="entry name" value="MFS general substrate transporter like domains"/>
    <property type="match status" value="1"/>
</dbReference>
<comment type="caution">
    <text evidence="8">The sequence shown here is derived from an EMBL/GenBank/DDBJ whole genome shotgun (WGS) entry which is preliminary data.</text>
</comment>
<keyword evidence="3 6" id="KW-0812">Transmembrane</keyword>
<feature type="transmembrane region" description="Helical" evidence="6">
    <location>
        <begin position="505"/>
        <end position="527"/>
    </location>
</feature>
<name>A0ABQ7S5Q7_9ACAR</name>
<feature type="transmembrane region" description="Helical" evidence="6">
    <location>
        <begin position="285"/>
        <end position="309"/>
    </location>
</feature>
<dbReference type="PROSITE" id="PS50850">
    <property type="entry name" value="MFS"/>
    <property type="match status" value="1"/>
</dbReference>
<feature type="transmembrane region" description="Helical" evidence="6">
    <location>
        <begin position="433"/>
        <end position="452"/>
    </location>
</feature>
<comment type="subcellular location">
    <subcellularLocation>
        <location evidence="1">Membrane</location>
        <topology evidence="1">Multi-pass membrane protein</topology>
    </subcellularLocation>
</comment>
<dbReference type="EMBL" id="JAIFTH010001007">
    <property type="protein sequence ID" value="KAG9508756.1"/>
    <property type="molecule type" value="Genomic_DNA"/>
</dbReference>
<dbReference type="InterPro" id="IPR050930">
    <property type="entry name" value="MFS_Vesicular_Transporter"/>
</dbReference>
<evidence type="ECO:0000313" key="9">
    <source>
        <dbReference type="Proteomes" id="UP000825002"/>
    </source>
</evidence>
<keyword evidence="9" id="KW-1185">Reference proteome</keyword>
<feature type="transmembrane region" description="Helical" evidence="6">
    <location>
        <begin position="369"/>
        <end position="388"/>
    </location>
</feature>
<evidence type="ECO:0000256" key="2">
    <source>
        <dbReference type="ARBA" id="ARBA00022448"/>
    </source>
</evidence>
<feature type="transmembrane region" description="Helical" evidence="6">
    <location>
        <begin position="192"/>
        <end position="210"/>
    </location>
</feature>
<feature type="non-terminal residue" evidence="8">
    <location>
        <position position="1"/>
    </location>
</feature>
<feature type="transmembrane region" description="Helical" evidence="6">
    <location>
        <begin position="316"/>
        <end position="337"/>
    </location>
</feature>
<evidence type="ECO:0000259" key="7">
    <source>
        <dbReference type="PROSITE" id="PS50850"/>
    </source>
</evidence>
<dbReference type="PANTHER" id="PTHR23506">
    <property type="entry name" value="GH10249P"/>
    <property type="match status" value="1"/>
</dbReference>
<dbReference type="SUPFAM" id="SSF103473">
    <property type="entry name" value="MFS general substrate transporter"/>
    <property type="match status" value="1"/>
</dbReference>
<evidence type="ECO:0000313" key="8">
    <source>
        <dbReference type="EMBL" id="KAG9508756.1"/>
    </source>
</evidence>
<dbReference type="Pfam" id="PF07690">
    <property type="entry name" value="MFS_1"/>
    <property type="match status" value="1"/>
</dbReference>
<dbReference type="InterPro" id="IPR011701">
    <property type="entry name" value="MFS"/>
</dbReference>
<evidence type="ECO:0000256" key="3">
    <source>
        <dbReference type="ARBA" id="ARBA00022692"/>
    </source>
</evidence>
<gene>
    <name evidence="8" type="primary">SLC18B1</name>
    <name evidence="8" type="ORF">GZH46_02742</name>
</gene>
<dbReference type="Proteomes" id="UP000825002">
    <property type="component" value="Unassembled WGS sequence"/>
</dbReference>
<keyword evidence="4 6" id="KW-1133">Transmembrane helix</keyword>
<keyword evidence="2" id="KW-0813">Transport</keyword>
<dbReference type="InterPro" id="IPR020846">
    <property type="entry name" value="MFS_dom"/>
</dbReference>
<dbReference type="PANTHER" id="PTHR23506:SF26">
    <property type="entry name" value="MFS-TYPE TRANSPORTER SLC18B1"/>
    <property type="match status" value="1"/>
</dbReference>
<keyword evidence="5 6" id="KW-0472">Membrane</keyword>
<feature type="transmembrane region" description="Helical" evidence="6">
    <location>
        <begin position="464"/>
        <end position="485"/>
    </location>
</feature>
<accession>A0ABQ7S5Q7</accession>
<proteinExistence type="predicted"/>
<evidence type="ECO:0000256" key="5">
    <source>
        <dbReference type="ARBA" id="ARBA00023136"/>
    </source>
</evidence>
<feature type="transmembrane region" description="Helical" evidence="6">
    <location>
        <begin position="400"/>
        <end position="421"/>
    </location>
</feature>
<reference evidence="8 9" key="1">
    <citation type="submission" date="2020-10" db="EMBL/GenBank/DDBJ databases">
        <authorList>
            <person name="Klimov P.B."/>
            <person name="Dyachkov S.M."/>
            <person name="Chetverikov P.E."/>
        </authorList>
    </citation>
    <scope>NUCLEOTIDE SEQUENCE [LARGE SCALE GENOMIC DNA]</scope>
    <source>
        <strain evidence="8">BMOC 18-1129-001#AD2665</strain>
        <tissue evidence="8">Entire mites</tissue>
    </source>
</reference>
<evidence type="ECO:0000256" key="4">
    <source>
        <dbReference type="ARBA" id="ARBA00022989"/>
    </source>
</evidence>
<sequence>GLSPVIIDAIGECCSGCCGLESSLSVVVRSVADLVNSLENCAFGEVTWFLCELLEPLLALITLDGVVGPEGGVLGVNLPPPPLIDDLLIRDDTLLKLTEFMLLALLAGDGVAPLQAPALVAAALEAAAATLRACAVARVDGVKPVRVLGGVLMISCCNVPVVGNFWSAVCVSLQAPFFPREAESKGATPTQYGLVFGVYELVIIVVSPIVGQFMGRLPTKPMIAMGLFIIGLSVIIFGFLDRVPDGQVFISLSYMVRVLEALGNCIFSVANNTAVAILWPQDIATAFSVLETGFGLGLIVGPTVGSLLYDVGGYTLPFITLGSLLLLGSVGTCFVLPTPPVKCAREQQQQQTASPSRGLTYLLSDVGTLLNLMAIISSFTFLGYNAALLEPHLRQFDISVLLVGFIFIIDGGVFALTSPIVGKLCDKGFNPRLIIIVGYLLMSLGIACIGPLPFMPLVSSNASVVCVSLVAIGAGVGFKFVPSFFNSFIGPSLGGWLYDRYGYRYGTYIFFVTELVLCQLSVCHAYCCRHRSFGSNKLGDSSSTLSSSSSSSLHNYLTLDVEKGNKDGDEQQPLLFNSDHNNQQRNLLAAAGRRYVIESCDQLYHNWDHVSHKPLSPHLIECRLSSSLNTERRSLYRHTKKRPKQTV</sequence>